<feature type="signal peptide" evidence="1">
    <location>
        <begin position="1"/>
        <end position="32"/>
    </location>
</feature>
<feature type="chain" id="PRO_5030661933" evidence="1">
    <location>
        <begin position="33"/>
        <end position="390"/>
    </location>
</feature>
<dbReference type="Gene3D" id="3.20.20.140">
    <property type="entry name" value="Metal-dependent hydrolases"/>
    <property type="match status" value="1"/>
</dbReference>
<reference evidence="2 3" key="1">
    <citation type="submission" date="2020-08" db="EMBL/GenBank/DDBJ databases">
        <title>Genomic Encyclopedia of Type Strains, Phase IV (KMG-IV): sequencing the most valuable type-strain genomes for metagenomic binning, comparative biology and taxonomic classification.</title>
        <authorList>
            <person name="Goeker M."/>
        </authorList>
    </citation>
    <scope>NUCLEOTIDE SEQUENCE [LARGE SCALE GENOMIC DNA]</scope>
    <source>
        <strain evidence="2 3">DSM 17328</strain>
    </source>
</reference>
<evidence type="ECO:0000256" key="1">
    <source>
        <dbReference type="SAM" id="SignalP"/>
    </source>
</evidence>
<dbReference type="InterPro" id="IPR006311">
    <property type="entry name" value="TAT_signal"/>
</dbReference>
<gene>
    <name evidence="2" type="ORF">GGQ98_000577</name>
</gene>
<dbReference type="PROSITE" id="PS51318">
    <property type="entry name" value="TAT"/>
    <property type="match status" value="1"/>
</dbReference>
<dbReference type="EC" id="3.4.13.19" evidence="2"/>
<comment type="caution">
    <text evidence="2">The sequence shown here is derived from an EMBL/GenBank/DDBJ whole genome shotgun (WGS) entry which is preliminary data.</text>
</comment>
<dbReference type="Pfam" id="PF01244">
    <property type="entry name" value="Peptidase_M19"/>
    <property type="match status" value="1"/>
</dbReference>
<dbReference type="SUPFAM" id="SSF51556">
    <property type="entry name" value="Metallo-dependent hydrolases"/>
    <property type="match status" value="1"/>
</dbReference>
<dbReference type="PANTHER" id="PTHR10443:SF12">
    <property type="entry name" value="DIPEPTIDASE"/>
    <property type="match status" value="1"/>
</dbReference>
<dbReference type="Proteomes" id="UP000566324">
    <property type="component" value="Unassembled WGS sequence"/>
</dbReference>
<dbReference type="PANTHER" id="PTHR10443">
    <property type="entry name" value="MICROSOMAL DIPEPTIDASE"/>
    <property type="match status" value="1"/>
</dbReference>
<dbReference type="PROSITE" id="PS51365">
    <property type="entry name" value="RENAL_DIPEPTIDASE_2"/>
    <property type="match status" value="1"/>
</dbReference>
<dbReference type="GO" id="GO:0006508">
    <property type="term" value="P:proteolysis"/>
    <property type="evidence" value="ECO:0007669"/>
    <property type="project" value="InterPro"/>
</dbReference>
<keyword evidence="2" id="KW-0224">Dipeptidase</keyword>
<keyword evidence="2" id="KW-0645">Protease</keyword>
<keyword evidence="3" id="KW-1185">Reference proteome</keyword>
<keyword evidence="1" id="KW-0732">Signal</keyword>
<sequence length="390" mass="41840">MTNRGNSGFERRDLLAMGGAAAALLAGGSAFAAPAGLRNSAIIVNTLGGLSNPNVEPPETKERSGWTSTEAVIDQRVIDDARHSGLTAVNLTIGHVFGPDEPFEQTVREIAHWDAVARRYPADLVKITSAEDILRAKRDNRIGLIYGFQNTTMLGSDASRADVFANLGVRIIQLTYNPANAVGDGSMAPENRGLTPFGREVVERLNANRVMVDLSHSGENTCLEAARISKQPISINHTGCRALTDMPRNKTDAELRLVAARGGFVGIYFMPFLNPTSKATADDVVAHIEHAVNVCGEDHVGIGTDGGITTIDDLDAYKVKIAREIADRRAAGIGAKGENPDTLPFVIDLRGPSQFHDLADRLARRGHSQARIEKILGANFVAYAKTVWGA</sequence>
<dbReference type="GO" id="GO:0070573">
    <property type="term" value="F:metallodipeptidase activity"/>
    <property type="evidence" value="ECO:0007669"/>
    <property type="project" value="InterPro"/>
</dbReference>
<proteinExistence type="predicted"/>
<organism evidence="2 3">
    <name type="scientific">Sphingosinicella soli</name>
    <dbReference type="NCBI Taxonomy" id="333708"/>
    <lineage>
        <taxon>Bacteria</taxon>
        <taxon>Pseudomonadati</taxon>
        <taxon>Pseudomonadota</taxon>
        <taxon>Alphaproteobacteria</taxon>
        <taxon>Sphingomonadales</taxon>
        <taxon>Sphingosinicellaceae</taxon>
        <taxon>Sphingosinicella</taxon>
    </lineage>
</organism>
<dbReference type="RefSeq" id="WP_184064816.1">
    <property type="nucleotide sequence ID" value="NZ_JACHNZ010000004.1"/>
</dbReference>
<keyword evidence="2" id="KW-0378">Hydrolase</keyword>
<dbReference type="InterPro" id="IPR008257">
    <property type="entry name" value="Pept_M19"/>
</dbReference>
<accession>A0A7W7AZ19</accession>
<evidence type="ECO:0000313" key="3">
    <source>
        <dbReference type="Proteomes" id="UP000566324"/>
    </source>
</evidence>
<name>A0A7W7AZ19_9SPHN</name>
<protein>
    <submittedName>
        <fullName evidence="2">Membrane dipeptidase</fullName>
        <ecNumber evidence="2">3.4.13.19</ecNumber>
    </submittedName>
</protein>
<evidence type="ECO:0000313" key="2">
    <source>
        <dbReference type="EMBL" id="MBB4630972.1"/>
    </source>
</evidence>
<dbReference type="EMBL" id="JACHNZ010000004">
    <property type="protein sequence ID" value="MBB4630972.1"/>
    <property type="molecule type" value="Genomic_DNA"/>
</dbReference>
<dbReference type="InterPro" id="IPR032466">
    <property type="entry name" value="Metal_Hydrolase"/>
</dbReference>
<dbReference type="AlphaFoldDB" id="A0A7W7AZ19"/>